<proteinExistence type="predicted"/>
<evidence type="ECO:0000313" key="1">
    <source>
        <dbReference type="EMBL" id="QHS86296.1"/>
    </source>
</evidence>
<accession>A0A6C0B2L6</accession>
<name>A0A6C0B2L6_9ZZZZ</name>
<organism evidence="1">
    <name type="scientific">viral metagenome</name>
    <dbReference type="NCBI Taxonomy" id="1070528"/>
    <lineage>
        <taxon>unclassified sequences</taxon>
        <taxon>metagenomes</taxon>
        <taxon>organismal metagenomes</taxon>
    </lineage>
</organism>
<protein>
    <submittedName>
        <fullName evidence="1">Uncharacterized protein</fullName>
    </submittedName>
</protein>
<dbReference type="EMBL" id="MN739053">
    <property type="protein sequence ID" value="QHS86296.1"/>
    <property type="molecule type" value="Genomic_DNA"/>
</dbReference>
<dbReference type="AlphaFoldDB" id="A0A6C0B2L6"/>
<reference evidence="1" key="1">
    <citation type="journal article" date="2020" name="Nature">
        <title>Giant virus diversity and host interactions through global metagenomics.</title>
        <authorList>
            <person name="Schulz F."/>
            <person name="Roux S."/>
            <person name="Paez-Espino D."/>
            <person name="Jungbluth S."/>
            <person name="Walsh D.A."/>
            <person name="Denef V.J."/>
            <person name="McMahon K.D."/>
            <person name="Konstantinidis K.T."/>
            <person name="Eloe-Fadrosh E.A."/>
            <person name="Kyrpides N.C."/>
            <person name="Woyke T."/>
        </authorList>
    </citation>
    <scope>NUCLEOTIDE SEQUENCE</scope>
    <source>
        <strain evidence="1">GVMAG-M-3300009187-29</strain>
    </source>
</reference>
<sequence length="245" mass="27211">MTKPNSIEFEFDLLALDGENAIENFKTLFGKKLKELGLNYEIFNLSDPKMTGGGGSIDSGSSNTYPYNMFENFMDTVFKKKHDIKAESSNIYDMLFRDFKGHVEEDYTKKLIDITSAENGNFIDTADQSKKILEETLPTDEDINAQSAEVNPTLAPAPVYLNNSSNEGIFSSIQKSISDLSDPIKLSVPSEVAQEKKAPEIVSNNDEDIESDVDSEVGVKKNKIITLKLIIQYTDVLSLEGIKKG</sequence>